<feature type="region of interest" description="Disordered" evidence="1">
    <location>
        <begin position="1"/>
        <end position="231"/>
    </location>
</feature>
<evidence type="ECO:0000313" key="2">
    <source>
        <dbReference type="EMBL" id="PNT76879.1"/>
    </source>
</evidence>
<dbReference type="EMBL" id="CM000880">
    <property type="protein sequence ID" value="PNT76879.1"/>
    <property type="molecule type" value="Genomic_DNA"/>
</dbReference>
<dbReference type="STRING" id="15368.A0A2K2DRH4"/>
<dbReference type="EnsemblPlants" id="PNT76879">
    <property type="protein sequence ID" value="PNT76879"/>
    <property type="gene ID" value="BRADI_1g55163v3"/>
</dbReference>
<dbReference type="InParanoid" id="A0A2K2DRH4"/>
<feature type="compositionally biased region" description="Pro residues" evidence="1">
    <location>
        <begin position="206"/>
        <end position="227"/>
    </location>
</feature>
<dbReference type="Gramene" id="PNT76879">
    <property type="protein sequence ID" value="PNT76879"/>
    <property type="gene ID" value="BRADI_1g55163v3"/>
</dbReference>
<evidence type="ECO:0000313" key="3">
    <source>
        <dbReference type="EnsemblPlants" id="PNT76879"/>
    </source>
</evidence>
<accession>A0A2K2DRH4</accession>
<feature type="compositionally biased region" description="Low complexity" evidence="1">
    <location>
        <begin position="137"/>
        <end position="146"/>
    </location>
</feature>
<proteinExistence type="predicted"/>
<dbReference type="PROSITE" id="PS51257">
    <property type="entry name" value="PROKAR_LIPOPROTEIN"/>
    <property type="match status" value="1"/>
</dbReference>
<feature type="compositionally biased region" description="Basic and acidic residues" evidence="1">
    <location>
        <begin position="96"/>
        <end position="106"/>
    </location>
</feature>
<organism evidence="2">
    <name type="scientific">Brachypodium distachyon</name>
    <name type="common">Purple false brome</name>
    <name type="synonym">Trachynia distachya</name>
    <dbReference type="NCBI Taxonomy" id="15368"/>
    <lineage>
        <taxon>Eukaryota</taxon>
        <taxon>Viridiplantae</taxon>
        <taxon>Streptophyta</taxon>
        <taxon>Embryophyta</taxon>
        <taxon>Tracheophyta</taxon>
        <taxon>Spermatophyta</taxon>
        <taxon>Magnoliopsida</taxon>
        <taxon>Liliopsida</taxon>
        <taxon>Poales</taxon>
        <taxon>Poaceae</taxon>
        <taxon>BOP clade</taxon>
        <taxon>Pooideae</taxon>
        <taxon>Stipodae</taxon>
        <taxon>Brachypodieae</taxon>
        <taxon>Brachypodium</taxon>
    </lineage>
</organism>
<feature type="compositionally biased region" description="Basic and acidic residues" evidence="1">
    <location>
        <begin position="1"/>
        <end position="12"/>
    </location>
</feature>
<sequence>MHNIKPKDEDAVHLTSTFASCLPPSLSKKERNLRTAPDMTTIMPREKRQVEQQQASEEEEDCPRNCHAGSEPPPEKSSNAGDTAPPPGSPAALHDSTGHHRTDPGEKPQIPRHASAPAHVPPATTNGSGREVPDPAPSAHCHASAPSEKRPTPPESPRRPAPPSAARVSPLASSRMRSDPTSVVAGQPAAPGLPQLQRPAAHISSAPPPPPLNSSVGPPPTPTPSAAPRPWLRALPAVPSPVAAPGAQLCRRCAAARLRAARALAAPAPLGPDRRPPRRHARPRPPFLVAHARARRPCSAFAQPACSALVVPAVVPSEKKEKEECSTDIRVPCVIVQGKINRGWNLGGTEARSEIGTRKF</sequence>
<dbReference type="Proteomes" id="UP000008810">
    <property type="component" value="Chromosome 1"/>
</dbReference>
<evidence type="ECO:0000313" key="4">
    <source>
        <dbReference type="Proteomes" id="UP000008810"/>
    </source>
</evidence>
<reference evidence="2 3" key="1">
    <citation type="journal article" date="2010" name="Nature">
        <title>Genome sequencing and analysis of the model grass Brachypodium distachyon.</title>
        <authorList>
            <consortium name="International Brachypodium Initiative"/>
        </authorList>
    </citation>
    <scope>NUCLEOTIDE SEQUENCE [LARGE SCALE GENOMIC DNA]</scope>
    <source>
        <strain evidence="2 3">Bd21</strain>
    </source>
</reference>
<reference evidence="3" key="3">
    <citation type="submission" date="2018-08" db="UniProtKB">
        <authorList>
            <consortium name="EnsemblPlants"/>
        </authorList>
    </citation>
    <scope>IDENTIFICATION</scope>
    <source>
        <strain evidence="3">cv. Bd21</strain>
    </source>
</reference>
<dbReference type="AlphaFoldDB" id="A0A2K2DRH4"/>
<protein>
    <submittedName>
        <fullName evidence="2 3">Uncharacterized protein</fullName>
    </submittedName>
</protein>
<reference evidence="2" key="2">
    <citation type="submission" date="2017-06" db="EMBL/GenBank/DDBJ databases">
        <title>WGS assembly of Brachypodium distachyon.</title>
        <authorList>
            <consortium name="The International Brachypodium Initiative"/>
            <person name="Lucas S."/>
            <person name="Harmon-Smith M."/>
            <person name="Lail K."/>
            <person name="Tice H."/>
            <person name="Grimwood J."/>
            <person name="Bruce D."/>
            <person name="Barry K."/>
            <person name="Shu S."/>
            <person name="Lindquist E."/>
            <person name="Wang M."/>
            <person name="Pitluck S."/>
            <person name="Vogel J.P."/>
            <person name="Garvin D.F."/>
            <person name="Mockler T.C."/>
            <person name="Schmutz J."/>
            <person name="Rokhsar D."/>
            <person name="Bevan M.W."/>
        </authorList>
    </citation>
    <scope>NUCLEOTIDE SEQUENCE</scope>
    <source>
        <strain evidence="2">Bd21</strain>
    </source>
</reference>
<feature type="compositionally biased region" description="Low complexity" evidence="1">
    <location>
        <begin position="164"/>
        <end position="175"/>
    </location>
</feature>
<keyword evidence="4" id="KW-1185">Reference proteome</keyword>
<feature type="compositionally biased region" description="Basic and acidic residues" evidence="1">
    <location>
        <begin position="147"/>
        <end position="158"/>
    </location>
</feature>
<name>A0A2K2DRH4_BRADI</name>
<gene>
    <name evidence="2" type="ORF">BRADI_1g55163v3</name>
</gene>
<evidence type="ECO:0000256" key="1">
    <source>
        <dbReference type="SAM" id="MobiDB-lite"/>
    </source>
</evidence>